<dbReference type="Proteomes" id="UP001597203">
    <property type="component" value="Unassembled WGS sequence"/>
</dbReference>
<dbReference type="Pfam" id="PF05930">
    <property type="entry name" value="Phage_AlpA"/>
    <property type="match status" value="1"/>
</dbReference>
<evidence type="ECO:0000313" key="2">
    <source>
        <dbReference type="Proteomes" id="UP001597203"/>
    </source>
</evidence>
<dbReference type="Gene3D" id="1.10.238.160">
    <property type="match status" value="1"/>
</dbReference>
<evidence type="ECO:0000313" key="1">
    <source>
        <dbReference type="EMBL" id="MFD1103678.1"/>
    </source>
</evidence>
<gene>
    <name evidence="1" type="ORF">ACFQ24_01935</name>
</gene>
<sequence>MNDHVMIAPGDRLISLKEVRARTSLSTATIYRRRGKSFPRSYAITDSRVAWLLSDIERWIQEQISAPH</sequence>
<keyword evidence="2" id="KW-1185">Reference proteome</keyword>
<organism evidence="1 2">
    <name type="scientific">Sphingobium olei</name>
    <dbReference type="NCBI Taxonomy" id="420955"/>
    <lineage>
        <taxon>Bacteria</taxon>
        <taxon>Pseudomonadati</taxon>
        <taxon>Pseudomonadota</taxon>
        <taxon>Alphaproteobacteria</taxon>
        <taxon>Sphingomonadales</taxon>
        <taxon>Sphingomonadaceae</taxon>
        <taxon>Sphingobium</taxon>
    </lineage>
</organism>
<dbReference type="InterPro" id="IPR010260">
    <property type="entry name" value="AlpA"/>
</dbReference>
<dbReference type="EMBL" id="JBHTLS010000009">
    <property type="protein sequence ID" value="MFD1103678.1"/>
    <property type="molecule type" value="Genomic_DNA"/>
</dbReference>
<protein>
    <submittedName>
        <fullName evidence="1">Helix-turn-helix transcriptional regulator</fullName>
    </submittedName>
</protein>
<dbReference type="RefSeq" id="WP_380908669.1">
    <property type="nucleotide sequence ID" value="NZ_JBHTLS010000009.1"/>
</dbReference>
<proteinExistence type="predicted"/>
<accession>A0ABW3NX42</accession>
<dbReference type="SUPFAM" id="SSF46955">
    <property type="entry name" value="Putative DNA-binding domain"/>
    <property type="match status" value="1"/>
</dbReference>
<dbReference type="InterPro" id="IPR009061">
    <property type="entry name" value="DNA-bd_dom_put_sf"/>
</dbReference>
<comment type="caution">
    <text evidence="1">The sequence shown here is derived from an EMBL/GenBank/DDBJ whole genome shotgun (WGS) entry which is preliminary data.</text>
</comment>
<reference evidence="2" key="1">
    <citation type="journal article" date="2019" name="Int. J. Syst. Evol. Microbiol.">
        <title>The Global Catalogue of Microorganisms (GCM) 10K type strain sequencing project: providing services to taxonomists for standard genome sequencing and annotation.</title>
        <authorList>
            <consortium name="The Broad Institute Genomics Platform"/>
            <consortium name="The Broad Institute Genome Sequencing Center for Infectious Disease"/>
            <person name="Wu L."/>
            <person name="Ma J."/>
        </authorList>
    </citation>
    <scope>NUCLEOTIDE SEQUENCE [LARGE SCALE GENOMIC DNA]</scope>
    <source>
        <strain evidence="2">CCUG 54329</strain>
    </source>
</reference>
<name>A0ABW3NX42_9SPHN</name>